<accession>X1UUE3</accession>
<feature type="non-terminal residue" evidence="1">
    <location>
        <position position="1"/>
    </location>
</feature>
<dbReference type="InterPro" id="IPR028994">
    <property type="entry name" value="Integrin_alpha_N"/>
</dbReference>
<gene>
    <name evidence="1" type="ORF">S12H4_48829</name>
</gene>
<protein>
    <submittedName>
        <fullName evidence="1">Uncharacterized protein</fullName>
    </submittedName>
</protein>
<sequence>AVSKDSIKAYFNNHGNITLGWCAEVPDNYEFTGLPTIGYIQLALIPVLDVVMTARKSYGISSNLKILAYDCNGSLIHEWQSSEQQSGRTSGTPSIENVLSSGADEVVISYRYPNRTEIFNAQSALPQKVFNYGAKTVTPALADVNNDNHPDILAPDINNGILHAYDAYYDNPIWDTDPIQGY</sequence>
<evidence type="ECO:0000313" key="1">
    <source>
        <dbReference type="EMBL" id="GAJ07247.1"/>
    </source>
</evidence>
<name>X1UUE3_9ZZZZ</name>
<comment type="caution">
    <text evidence="1">The sequence shown here is derived from an EMBL/GenBank/DDBJ whole genome shotgun (WGS) entry which is preliminary data.</text>
</comment>
<dbReference type="AlphaFoldDB" id="X1UUE3"/>
<dbReference type="SUPFAM" id="SSF69318">
    <property type="entry name" value="Integrin alpha N-terminal domain"/>
    <property type="match status" value="1"/>
</dbReference>
<organism evidence="1">
    <name type="scientific">marine sediment metagenome</name>
    <dbReference type="NCBI Taxonomy" id="412755"/>
    <lineage>
        <taxon>unclassified sequences</taxon>
        <taxon>metagenomes</taxon>
        <taxon>ecological metagenomes</taxon>
    </lineage>
</organism>
<dbReference type="EMBL" id="BARW01030558">
    <property type="protein sequence ID" value="GAJ07247.1"/>
    <property type="molecule type" value="Genomic_DNA"/>
</dbReference>
<proteinExistence type="predicted"/>
<reference evidence="1" key="1">
    <citation type="journal article" date="2014" name="Front. Microbiol.">
        <title>High frequency of phylogenetically diverse reductive dehalogenase-homologous genes in deep subseafloor sedimentary metagenomes.</title>
        <authorList>
            <person name="Kawai M."/>
            <person name="Futagami T."/>
            <person name="Toyoda A."/>
            <person name="Takaki Y."/>
            <person name="Nishi S."/>
            <person name="Hori S."/>
            <person name="Arai W."/>
            <person name="Tsubouchi T."/>
            <person name="Morono Y."/>
            <person name="Uchiyama I."/>
            <person name="Ito T."/>
            <person name="Fujiyama A."/>
            <person name="Inagaki F."/>
            <person name="Takami H."/>
        </authorList>
    </citation>
    <scope>NUCLEOTIDE SEQUENCE</scope>
    <source>
        <strain evidence="1">Expedition CK06-06</strain>
    </source>
</reference>